<keyword evidence="11" id="KW-1185">Reference proteome</keyword>
<keyword evidence="3" id="KW-0547">Nucleotide-binding</keyword>
<evidence type="ECO:0000256" key="7">
    <source>
        <dbReference type="SAM" id="MobiDB-lite"/>
    </source>
</evidence>
<dbReference type="Gene3D" id="1.20.1560.10">
    <property type="entry name" value="ABC transporter type 1, transmembrane domain"/>
    <property type="match status" value="2"/>
</dbReference>
<keyword evidence="6 8" id="KW-0472">Membrane</keyword>
<name>A0A7T8KIP8_CALRO</name>
<dbReference type="GO" id="GO:0005524">
    <property type="term" value="F:ATP binding"/>
    <property type="evidence" value="ECO:0007669"/>
    <property type="project" value="UniProtKB-KW"/>
</dbReference>
<evidence type="ECO:0000259" key="9">
    <source>
        <dbReference type="PROSITE" id="PS50929"/>
    </source>
</evidence>
<organism evidence="10 11">
    <name type="scientific">Caligus rogercresseyi</name>
    <name type="common">Sea louse</name>
    <dbReference type="NCBI Taxonomy" id="217165"/>
    <lineage>
        <taxon>Eukaryota</taxon>
        <taxon>Metazoa</taxon>
        <taxon>Ecdysozoa</taxon>
        <taxon>Arthropoda</taxon>
        <taxon>Crustacea</taxon>
        <taxon>Multicrustacea</taxon>
        <taxon>Hexanauplia</taxon>
        <taxon>Copepoda</taxon>
        <taxon>Siphonostomatoida</taxon>
        <taxon>Caligidae</taxon>
        <taxon>Caligus</taxon>
    </lineage>
</organism>
<dbReference type="GO" id="GO:0140359">
    <property type="term" value="F:ABC-type transporter activity"/>
    <property type="evidence" value="ECO:0007669"/>
    <property type="project" value="InterPro"/>
</dbReference>
<dbReference type="PANTHER" id="PTHR24223">
    <property type="entry name" value="ATP-BINDING CASSETTE SUB-FAMILY C"/>
    <property type="match status" value="1"/>
</dbReference>
<keyword evidence="4 10" id="KW-0067">ATP-binding</keyword>
<sequence>MFRRQSWKESGGSEGKGADPKLYSEETSQTGTVGLKVYWYFLSKLGIFSTCFVLVLLVLSQILSTGSFVWLSVWSVAQNNTDVYYYLGTYAGLGILNASCKMHESLLECILKNSMSFFDKTPLGRILNRFGQDIEVLDTKMSICIFGSITGTLSYLATVTIISINPILLSSAETTRLSGYIPHLLHFGETLAGINTIRAYSLEKCFYSEFERRLDEWLAIRINLIGNILIFASALFSVLARDTITS</sequence>
<keyword evidence="1" id="KW-0813">Transport</keyword>
<dbReference type="InterPro" id="IPR011527">
    <property type="entry name" value="ABC1_TM_dom"/>
</dbReference>
<protein>
    <submittedName>
        <fullName evidence="10">ATP-binding cassette sub-family C member 1</fullName>
    </submittedName>
</protein>
<feature type="domain" description="ABC transmembrane type-1" evidence="9">
    <location>
        <begin position="96"/>
        <end position="240"/>
    </location>
</feature>
<evidence type="ECO:0000256" key="5">
    <source>
        <dbReference type="ARBA" id="ARBA00022989"/>
    </source>
</evidence>
<evidence type="ECO:0000256" key="3">
    <source>
        <dbReference type="ARBA" id="ARBA00022741"/>
    </source>
</evidence>
<evidence type="ECO:0000256" key="4">
    <source>
        <dbReference type="ARBA" id="ARBA00022840"/>
    </source>
</evidence>
<dbReference type="AlphaFoldDB" id="A0A7T8KIP8"/>
<feature type="transmembrane region" description="Helical" evidence="8">
    <location>
        <begin position="218"/>
        <end position="240"/>
    </location>
</feature>
<keyword evidence="2 8" id="KW-0812">Transmembrane</keyword>
<accession>A0A7T8KIP8</accession>
<dbReference type="EMBL" id="CP045890">
    <property type="protein sequence ID" value="QQP56513.1"/>
    <property type="molecule type" value="Genomic_DNA"/>
</dbReference>
<evidence type="ECO:0000256" key="6">
    <source>
        <dbReference type="ARBA" id="ARBA00023136"/>
    </source>
</evidence>
<feature type="non-terminal residue" evidence="10">
    <location>
        <position position="246"/>
    </location>
</feature>
<evidence type="ECO:0000313" key="11">
    <source>
        <dbReference type="Proteomes" id="UP000595437"/>
    </source>
</evidence>
<evidence type="ECO:0000313" key="10">
    <source>
        <dbReference type="EMBL" id="QQP56513.1"/>
    </source>
</evidence>
<reference evidence="11" key="1">
    <citation type="submission" date="2021-01" db="EMBL/GenBank/DDBJ databases">
        <title>Caligus Genome Assembly.</title>
        <authorList>
            <person name="Gallardo-Escarate C."/>
        </authorList>
    </citation>
    <scope>NUCLEOTIDE SEQUENCE [LARGE SCALE GENOMIC DNA]</scope>
</reference>
<dbReference type="PROSITE" id="PS50929">
    <property type="entry name" value="ABC_TM1F"/>
    <property type="match status" value="1"/>
</dbReference>
<dbReference type="OrthoDB" id="6508552at2759"/>
<evidence type="ECO:0000256" key="1">
    <source>
        <dbReference type="ARBA" id="ARBA00022448"/>
    </source>
</evidence>
<feature type="transmembrane region" description="Helical" evidence="8">
    <location>
        <begin position="83"/>
        <end position="100"/>
    </location>
</feature>
<dbReference type="InterPro" id="IPR036640">
    <property type="entry name" value="ABC1_TM_sf"/>
</dbReference>
<feature type="region of interest" description="Disordered" evidence="7">
    <location>
        <begin position="1"/>
        <end position="24"/>
    </location>
</feature>
<evidence type="ECO:0000256" key="8">
    <source>
        <dbReference type="SAM" id="Phobius"/>
    </source>
</evidence>
<evidence type="ECO:0000256" key="2">
    <source>
        <dbReference type="ARBA" id="ARBA00022692"/>
    </source>
</evidence>
<dbReference type="InterPro" id="IPR050173">
    <property type="entry name" value="ABC_transporter_C-like"/>
</dbReference>
<feature type="transmembrane region" description="Helical" evidence="8">
    <location>
        <begin position="45"/>
        <end position="71"/>
    </location>
</feature>
<gene>
    <name evidence="10" type="ORF">FKW44_001200</name>
</gene>
<dbReference type="Proteomes" id="UP000595437">
    <property type="component" value="Chromosome 1"/>
</dbReference>
<dbReference type="SUPFAM" id="SSF90123">
    <property type="entry name" value="ABC transporter transmembrane region"/>
    <property type="match status" value="1"/>
</dbReference>
<keyword evidence="5 8" id="KW-1133">Transmembrane helix</keyword>
<proteinExistence type="predicted"/>
<dbReference type="GO" id="GO:0016020">
    <property type="term" value="C:membrane"/>
    <property type="evidence" value="ECO:0007669"/>
    <property type="project" value="InterPro"/>
</dbReference>
<feature type="transmembrane region" description="Helical" evidence="8">
    <location>
        <begin position="143"/>
        <end position="168"/>
    </location>
</feature>
<dbReference type="Pfam" id="PF00664">
    <property type="entry name" value="ABC_membrane"/>
    <property type="match status" value="1"/>
</dbReference>